<dbReference type="Proteomes" id="UP001485226">
    <property type="component" value="Unassembled WGS sequence"/>
</dbReference>
<protein>
    <recommendedName>
        <fullName evidence="3">Lipocalin-like domain-containing protein</fullName>
    </recommendedName>
</protein>
<proteinExistence type="predicted"/>
<keyword evidence="2" id="KW-1185">Reference proteome</keyword>
<dbReference type="PROSITE" id="PS51257">
    <property type="entry name" value="PROKAR_LIPOPROTEIN"/>
    <property type="match status" value="1"/>
</dbReference>
<accession>A0ABU9IU01</accession>
<reference evidence="1 2" key="1">
    <citation type="submission" date="2024-04" db="EMBL/GenBank/DDBJ databases">
        <title>Flavobacterium sp. DGU38 16S ribosomal RNA gene Genome sequencing and assembly.</title>
        <authorList>
            <person name="Park S."/>
        </authorList>
    </citation>
    <scope>NUCLEOTIDE SEQUENCE [LARGE SCALE GENOMIC DNA]</scope>
    <source>
        <strain evidence="1 2">DGU38</strain>
    </source>
</reference>
<sequence length="137" mass="16139">MYLLKNVLKVIILVFFFQSCSNESNQNNDFIVGKWKAIKRYKSDVEIDFGVCDPYMLYEFNQDNSSRLFNESKKQPPNTFCGETMLGWNTWKNIGNGNYELHDKSEQIVSTFYIDNSNLIQQYVNSDEKVVYKRVSK</sequence>
<organism evidence="1 2">
    <name type="scientific">Flavobacterium calami</name>
    <dbReference type="NCBI Taxonomy" id="3139144"/>
    <lineage>
        <taxon>Bacteria</taxon>
        <taxon>Pseudomonadati</taxon>
        <taxon>Bacteroidota</taxon>
        <taxon>Flavobacteriia</taxon>
        <taxon>Flavobacteriales</taxon>
        <taxon>Flavobacteriaceae</taxon>
        <taxon>Flavobacterium</taxon>
    </lineage>
</organism>
<evidence type="ECO:0008006" key="3">
    <source>
        <dbReference type="Google" id="ProtNLM"/>
    </source>
</evidence>
<gene>
    <name evidence="1" type="ORF">AAEO57_16985</name>
</gene>
<dbReference type="RefSeq" id="WP_341694227.1">
    <property type="nucleotide sequence ID" value="NZ_JBBYHS010000019.1"/>
</dbReference>
<dbReference type="EMBL" id="JBBYHS010000019">
    <property type="protein sequence ID" value="MEL1255489.1"/>
    <property type="molecule type" value="Genomic_DNA"/>
</dbReference>
<evidence type="ECO:0000313" key="2">
    <source>
        <dbReference type="Proteomes" id="UP001485226"/>
    </source>
</evidence>
<name>A0ABU9IU01_9FLAO</name>
<comment type="caution">
    <text evidence="1">The sequence shown here is derived from an EMBL/GenBank/DDBJ whole genome shotgun (WGS) entry which is preliminary data.</text>
</comment>
<evidence type="ECO:0000313" key="1">
    <source>
        <dbReference type="EMBL" id="MEL1255489.1"/>
    </source>
</evidence>